<gene>
    <name evidence="1" type="ORF">LC20_06520</name>
</gene>
<accession>A0A7U5PGE7</accession>
<dbReference type="Proteomes" id="UP000230961">
    <property type="component" value="Chromosome"/>
</dbReference>
<reference evidence="1 2" key="1">
    <citation type="submission" date="2017-11" db="EMBL/GenBank/DDBJ databases">
        <title>The complete genome sequence and comparative genome analysis of Yersinia enterocolitica strain LC20.</title>
        <authorList>
            <person name="Shi G."/>
            <person name="Su M."/>
            <person name="Liang J."/>
            <person name="Gu W."/>
            <person name="Xiao Y."/>
            <person name="Zhang Z."/>
            <person name="Qiu H."/>
            <person name="Duan R."/>
            <person name="Zhang Z."/>
            <person name="Li Y."/>
            <person name="Zhang X."/>
            <person name="Ling Y."/>
            <person name="Song L."/>
            <person name="Chen M."/>
            <person name="Zhao Y."/>
            <person name="Wu J."/>
            <person name="Jing H."/>
            <person name="Xiao J."/>
            <person name="Wang X."/>
        </authorList>
    </citation>
    <scope>NUCLEOTIDE SEQUENCE [LARGE SCALE GENOMIC DNA]</scope>
    <source>
        <strain evidence="1 2">LC20</strain>
    </source>
</reference>
<name>A0A7U5PGE7_YEREN</name>
<organism evidence="1 2">
    <name type="scientific">Yersinia enterocolitica LC20</name>
    <dbReference type="NCBI Taxonomy" id="1443113"/>
    <lineage>
        <taxon>Bacteria</taxon>
        <taxon>Pseudomonadati</taxon>
        <taxon>Pseudomonadota</taxon>
        <taxon>Gammaproteobacteria</taxon>
        <taxon>Enterobacterales</taxon>
        <taxon>Yersiniaceae</taxon>
        <taxon>Yersinia</taxon>
    </lineage>
</organism>
<dbReference type="EMBL" id="CP007448">
    <property type="protein sequence ID" value="ATX62701.1"/>
    <property type="molecule type" value="Genomic_DNA"/>
</dbReference>
<protein>
    <submittedName>
        <fullName evidence="1">Uncharacterized protein</fullName>
    </submittedName>
</protein>
<sequence length="157" mass="18430">MTENDIMGALFIQQRMQVMHIGKHHDEFSNAYLYAWESGVYPIMSDTDGSVPRNPHEPYATFFTTSKEKVEFLLKRLDSAWRKKEALTFYDLEDELGVRSFSSKGWDRCDLIHICRYLYLDGCFDRKFWGALLENGKCPSEALNLASELEREMDIYF</sequence>
<evidence type="ECO:0000313" key="2">
    <source>
        <dbReference type="Proteomes" id="UP000230961"/>
    </source>
</evidence>
<evidence type="ECO:0000313" key="1">
    <source>
        <dbReference type="EMBL" id="ATX62701.1"/>
    </source>
</evidence>
<dbReference type="AlphaFoldDB" id="A0A7U5PGE7"/>
<proteinExistence type="predicted"/>
<dbReference type="KEGG" id="yel:LC20_06520"/>